<protein>
    <submittedName>
        <fullName evidence="1">Uncharacterized protein</fullName>
    </submittedName>
</protein>
<comment type="caution">
    <text evidence="1">The sequence shown here is derived from an EMBL/GenBank/DDBJ whole genome shotgun (WGS) entry which is preliminary data.</text>
</comment>
<dbReference type="SUPFAM" id="SSF57903">
    <property type="entry name" value="FYVE/PHD zinc finger"/>
    <property type="match status" value="1"/>
</dbReference>
<evidence type="ECO:0000313" key="1">
    <source>
        <dbReference type="EMBL" id="KAA8828145.1"/>
    </source>
</evidence>
<reference evidence="1 2" key="1">
    <citation type="journal article" date="2019" name="Syst. Appl. Microbiol.">
        <title>Characterization of Bifidobacterium species in feaces of the Egyptian fruit bat: Description of B. vespertilionis sp. nov. and B. rousetti sp. nov.</title>
        <authorList>
            <person name="Modesto M."/>
            <person name="Satti M."/>
            <person name="Watanabe K."/>
            <person name="Puglisi E."/>
            <person name="Morelli L."/>
            <person name="Huang C.-H."/>
            <person name="Liou J.-S."/>
            <person name="Miyashita M."/>
            <person name="Tamura T."/>
            <person name="Saito S."/>
            <person name="Mori K."/>
            <person name="Huang L."/>
            <person name="Sciavilla P."/>
            <person name="Sandri C."/>
            <person name="Spiezio C."/>
            <person name="Vitali F."/>
            <person name="Cavalieri D."/>
            <person name="Perpetuini G."/>
            <person name="Tofalo R."/>
            <person name="Bonetti A."/>
            <person name="Arita M."/>
            <person name="Mattarelli P."/>
        </authorList>
    </citation>
    <scope>NUCLEOTIDE SEQUENCE [LARGE SCALE GENOMIC DNA]</scope>
    <source>
        <strain evidence="1 2">RST17</strain>
    </source>
</reference>
<name>A0A5M9ZKV2_9BIFI</name>
<accession>A0A5M9ZKV2</accession>
<gene>
    <name evidence="1" type="ORF">EMO91_06810</name>
</gene>
<proteinExistence type="predicted"/>
<evidence type="ECO:0000313" key="2">
    <source>
        <dbReference type="Proteomes" id="UP000410049"/>
    </source>
</evidence>
<dbReference type="InterPro" id="IPR011011">
    <property type="entry name" value="Znf_FYVE_PHD"/>
</dbReference>
<sequence>MTDHTALHIDHARLGWAHDPEDEPRTVCPECGRRGPECMLIDCHDCGRTACDRCAMETEGCDWLCAMCAAERGAVTMAAASFIPGPLRPDAPPAMRPENRAVWSPHWQVMAVNLTMLGETGERFQTLDLRSRRLGVYRDDPDFPEALRDADMIAARLLEHPVRVYVHAERRGTRVGRHIFSPQWTVRYRGSARTPLERYRQGDDPADPATDLIAD</sequence>
<organism evidence="1 2">
    <name type="scientific">Bifidobacterium myosotis</name>
    <dbReference type="NCBI Taxonomy" id="1630166"/>
    <lineage>
        <taxon>Bacteria</taxon>
        <taxon>Bacillati</taxon>
        <taxon>Actinomycetota</taxon>
        <taxon>Actinomycetes</taxon>
        <taxon>Bifidobacteriales</taxon>
        <taxon>Bifidobacteriaceae</taxon>
        <taxon>Bifidobacterium</taxon>
    </lineage>
</organism>
<dbReference type="Proteomes" id="UP000410049">
    <property type="component" value="Unassembled WGS sequence"/>
</dbReference>
<dbReference type="EMBL" id="RZUH01000004">
    <property type="protein sequence ID" value="KAA8828145.1"/>
    <property type="molecule type" value="Genomic_DNA"/>
</dbReference>
<dbReference type="RefSeq" id="WP_150379311.1">
    <property type="nucleotide sequence ID" value="NZ_RZUH01000004.1"/>
</dbReference>
<dbReference type="AlphaFoldDB" id="A0A5M9ZKV2"/>